<feature type="binding site" evidence="1">
    <location>
        <position position="35"/>
    </location>
    <ligand>
        <name>Mg(2+)</name>
        <dbReference type="ChEBI" id="CHEBI:18420"/>
        <label>1</label>
    </ligand>
</feature>
<feature type="binding site" evidence="1">
    <location>
        <position position="212"/>
    </location>
    <ligand>
        <name>Mg(2+)</name>
        <dbReference type="ChEBI" id="CHEBI:18420"/>
        <label>1</label>
    </ligand>
</feature>
<accession>A0A1W9KPG6</accession>
<proteinExistence type="predicted"/>
<dbReference type="Gene3D" id="1.10.4080.10">
    <property type="entry name" value="ADP-ribosylation/Crystallin J1"/>
    <property type="match status" value="1"/>
</dbReference>
<dbReference type="EMBL" id="MTEI01000024">
    <property type="protein sequence ID" value="OQW86057.1"/>
    <property type="molecule type" value="Genomic_DNA"/>
</dbReference>
<evidence type="ECO:0008006" key="4">
    <source>
        <dbReference type="Google" id="ProtNLM"/>
    </source>
</evidence>
<dbReference type="InterPro" id="IPR036705">
    <property type="entry name" value="Ribosyl_crysJ1_sf"/>
</dbReference>
<dbReference type="SUPFAM" id="SSF101478">
    <property type="entry name" value="ADP-ribosylglycohydrolase"/>
    <property type="match status" value="1"/>
</dbReference>
<dbReference type="PANTHER" id="PTHR16222">
    <property type="entry name" value="ADP-RIBOSYLGLYCOHYDROLASE"/>
    <property type="match status" value="1"/>
</dbReference>
<feature type="binding site" evidence="1">
    <location>
        <position position="210"/>
    </location>
    <ligand>
        <name>Mg(2+)</name>
        <dbReference type="ChEBI" id="CHEBI:18420"/>
        <label>1</label>
    </ligand>
</feature>
<reference evidence="2 3" key="1">
    <citation type="submission" date="2017-01" db="EMBL/GenBank/DDBJ databases">
        <title>Novel large sulfur bacteria in the metagenomes of groundwater-fed chemosynthetic microbial mats in the Lake Huron basin.</title>
        <authorList>
            <person name="Sharrar A.M."/>
            <person name="Flood B.E."/>
            <person name="Bailey J.V."/>
            <person name="Jones D.S."/>
            <person name="Biddanda B."/>
            <person name="Ruberg S.A."/>
            <person name="Marcus D.N."/>
            <person name="Dick G.J."/>
        </authorList>
    </citation>
    <scope>NUCLEOTIDE SEQUENCE [LARGE SCALE GENOMIC DNA]</scope>
    <source>
        <strain evidence="2">A7</strain>
    </source>
</reference>
<evidence type="ECO:0000313" key="3">
    <source>
        <dbReference type="Proteomes" id="UP000192505"/>
    </source>
</evidence>
<evidence type="ECO:0000256" key="1">
    <source>
        <dbReference type="PIRSR" id="PIRSR605502-1"/>
    </source>
</evidence>
<dbReference type="InterPro" id="IPR050792">
    <property type="entry name" value="ADP-ribosylglycohydrolase"/>
</dbReference>
<comment type="caution">
    <text evidence="2">The sequence shown here is derived from an EMBL/GenBank/DDBJ whole genome shotgun (WGS) entry which is preliminary data.</text>
</comment>
<feature type="binding site" evidence="1">
    <location>
        <position position="213"/>
    </location>
    <ligand>
        <name>Mg(2+)</name>
        <dbReference type="ChEBI" id="CHEBI:18420"/>
        <label>1</label>
    </ligand>
</feature>
<sequence length="257" mass="28163">MLGAICGDIIGSWYEFRNIKVKDFQPLFHKGAKFTDDTVCTVAVADALVHDLDPVVTLQRWGREYWSNGGWGQRFNLWLADDNPQPYNSWGNGAAMRVSAAGLLGTSLDDALDLAHRVTVITHDHPEGLKGAQATAAAIWLARNRKNSEEIRQALVERFGYRLDMTVDEIRPGYKFTESSKDSVPQALVCALEATDFEDAVRNAVSIGGDSDTIAAIAGSVAEARFGIPDDIAAKAWSFLPVDMRSVMTALYEQAQP</sequence>
<dbReference type="AlphaFoldDB" id="A0A1W9KPG6"/>
<feature type="binding site" evidence="1">
    <location>
        <position position="36"/>
    </location>
    <ligand>
        <name>Mg(2+)</name>
        <dbReference type="ChEBI" id="CHEBI:18420"/>
        <label>1</label>
    </ligand>
</feature>
<keyword evidence="1" id="KW-0460">Magnesium</keyword>
<keyword evidence="1" id="KW-0479">Metal-binding</keyword>
<feature type="binding site" evidence="1">
    <location>
        <position position="37"/>
    </location>
    <ligand>
        <name>Mg(2+)</name>
        <dbReference type="ChEBI" id="CHEBI:18420"/>
        <label>1</label>
    </ligand>
</feature>
<dbReference type="InterPro" id="IPR005502">
    <property type="entry name" value="Ribosyl_crysJ1"/>
</dbReference>
<organism evidence="2 3">
    <name type="scientific">Rhodoferax ferrireducens</name>
    <dbReference type="NCBI Taxonomy" id="192843"/>
    <lineage>
        <taxon>Bacteria</taxon>
        <taxon>Pseudomonadati</taxon>
        <taxon>Pseudomonadota</taxon>
        <taxon>Betaproteobacteria</taxon>
        <taxon>Burkholderiales</taxon>
        <taxon>Comamonadaceae</taxon>
        <taxon>Rhodoferax</taxon>
    </lineage>
</organism>
<dbReference type="Proteomes" id="UP000192505">
    <property type="component" value="Unassembled WGS sequence"/>
</dbReference>
<dbReference type="PANTHER" id="PTHR16222:SF12">
    <property type="entry name" value="ADP-RIBOSYLGLYCOHYDROLASE-RELATED"/>
    <property type="match status" value="1"/>
</dbReference>
<protein>
    <recommendedName>
        <fullName evidence="4">ADP-ribosylglycohydrolase</fullName>
    </recommendedName>
</protein>
<dbReference type="Pfam" id="PF03747">
    <property type="entry name" value="ADP_ribosyl_GH"/>
    <property type="match status" value="1"/>
</dbReference>
<evidence type="ECO:0000313" key="2">
    <source>
        <dbReference type="EMBL" id="OQW86057.1"/>
    </source>
</evidence>
<comment type="cofactor">
    <cofactor evidence="1">
        <name>Mg(2+)</name>
        <dbReference type="ChEBI" id="CHEBI:18420"/>
    </cofactor>
    <text evidence="1">Binds 2 magnesium ions per subunit.</text>
</comment>
<name>A0A1W9KPG6_9BURK</name>
<dbReference type="GO" id="GO:0046872">
    <property type="term" value="F:metal ion binding"/>
    <property type="evidence" value="ECO:0007669"/>
    <property type="project" value="UniProtKB-KW"/>
</dbReference>
<gene>
    <name evidence="2" type="ORF">BWK72_19265</name>
</gene>